<gene>
    <name evidence="2" type="ORF">METBISCDRAFT_28977</name>
</gene>
<evidence type="ECO:0000313" key="2">
    <source>
        <dbReference type="EMBL" id="RKP28614.1"/>
    </source>
</evidence>
<feature type="non-terminal residue" evidence="2">
    <location>
        <position position="1"/>
    </location>
</feature>
<dbReference type="EMBL" id="ML004771">
    <property type="protein sequence ID" value="RKP28614.1"/>
    <property type="molecule type" value="Genomic_DNA"/>
</dbReference>
<sequence length="62" mass="7007">VPKKPVPPLEAVEFSREHVKELAEWNDTAVDEDTPRVTSKINFNDSVTTPSEEAQESATIYY</sequence>
<evidence type="ECO:0000256" key="1">
    <source>
        <dbReference type="SAM" id="MobiDB-lite"/>
    </source>
</evidence>
<accession>A0A4P9Z7F1</accession>
<name>A0A4P9Z7F1_9ASCO</name>
<proteinExistence type="predicted"/>
<reference evidence="3" key="1">
    <citation type="journal article" date="2018" name="Nat. Microbiol.">
        <title>Leveraging single-cell genomics to expand the fungal tree of life.</title>
        <authorList>
            <person name="Ahrendt S.R."/>
            <person name="Quandt C.A."/>
            <person name="Ciobanu D."/>
            <person name="Clum A."/>
            <person name="Salamov A."/>
            <person name="Andreopoulos B."/>
            <person name="Cheng J.F."/>
            <person name="Woyke T."/>
            <person name="Pelin A."/>
            <person name="Henrissat B."/>
            <person name="Reynolds N.K."/>
            <person name="Benny G.L."/>
            <person name="Smith M.E."/>
            <person name="James T.Y."/>
            <person name="Grigoriev I.V."/>
        </authorList>
    </citation>
    <scope>NUCLEOTIDE SEQUENCE [LARGE SCALE GENOMIC DNA]</scope>
    <source>
        <strain evidence="3">Baker2002</strain>
    </source>
</reference>
<feature type="region of interest" description="Disordered" evidence="1">
    <location>
        <begin position="41"/>
        <end position="62"/>
    </location>
</feature>
<protein>
    <submittedName>
        <fullName evidence="2">Uncharacterized protein</fullName>
    </submittedName>
</protein>
<dbReference type="AlphaFoldDB" id="A0A4P9Z7F1"/>
<organism evidence="2 3">
    <name type="scientific">Metschnikowia bicuspidata</name>
    <dbReference type="NCBI Taxonomy" id="27322"/>
    <lineage>
        <taxon>Eukaryota</taxon>
        <taxon>Fungi</taxon>
        <taxon>Dikarya</taxon>
        <taxon>Ascomycota</taxon>
        <taxon>Saccharomycotina</taxon>
        <taxon>Pichiomycetes</taxon>
        <taxon>Metschnikowiaceae</taxon>
        <taxon>Metschnikowia</taxon>
    </lineage>
</organism>
<keyword evidence="3" id="KW-1185">Reference proteome</keyword>
<evidence type="ECO:0000313" key="3">
    <source>
        <dbReference type="Proteomes" id="UP000268321"/>
    </source>
</evidence>
<dbReference type="Proteomes" id="UP000268321">
    <property type="component" value="Unassembled WGS sequence"/>
</dbReference>